<gene>
    <name evidence="1" type="ORF">VNE69_05260</name>
</gene>
<dbReference type="EMBL" id="CP142730">
    <property type="protein sequence ID" value="WUR03672.1"/>
    <property type="molecule type" value="Genomic_DNA"/>
</dbReference>
<protein>
    <submittedName>
        <fullName evidence="1">SP-containing membrane protein</fullName>
    </submittedName>
</protein>
<dbReference type="Proteomes" id="UP001334084">
    <property type="component" value="Chromosome 5"/>
</dbReference>
<reference evidence="1" key="1">
    <citation type="journal article" date="2024" name="BMC Genomics">
        <title>Functional annotation of a divergent genome using sequence and structure-based similarity.</title>
        <authorList>
            <person name="Svedberg D."/>
            <person name="Winiger R.R."/>
            <person name="Berg A."/>
            <person name="Sharma H."/>
            <person name="Tellgren-Roth C."/>
            <person name="Debrunner-Vossbrinck B.A."/>
            <person name="Vossbrinck C.R."/>
            <person name="Barandun J."/>
        </authorList>
    </citation>
    <scope>NUCLEOTIDE SEQUENCE</scope>
    <source>
        <strain evidence="1">Illinois isolate</strain>
    </source>
</reference>
<evidence type="ECO:0000313" key="1">
    <source>
        <dbReference type="EMBL" id="WUR03672.1"/>
    </source>
</evidence>
<evidence type="ECO:0000313" key="2">
    <source>
        <dbReference type="Proteomes" id="UP001334084"/>
    </source>
</evidence>
<dbReference type="AlphaFoldDB" id="A0AAX4JCE4"/>
<organism evidence="1 2">
    <name type="scientific">Vairimorpha necatrix</name>
    <dbReference type="NCBI Taxonomy" id="6039"/>
    <lineage>
        <taxon>Eukaryota</taxon>
        <taxon>Fungi</taxon>
        <taxon>Fungi incertae sedis</taxon>
        <taxon>Microsporidia</taxon>
        <taxon>Nosematidae</taxon>
        <taxon>Vairimorpha</taxon>
    </lineage>
</organism>
<dbReference type="GeneID" id="90541484"/>
<dbReference type="RefSeq" id="XP_065329817.1">
    <property type="nucleotide sequence ID" value="XM_065473745.1"/>
</dbReference>
<proteinExistence type="predicted"/>
<name>A0AAX4JCE4_9MICR</name>
<sequence length="319" mass="37092">MFEKTCFYLLFGYCQYVLHIKNQADGKCVIYIGATNKADKENTMKIVLSDTLRLKEKATNSPQSTNNIARTVLDNGQLFFPVSNNEYDKIREIGLKIPDSRLCKNFCKSEKYFECKLKLPKGKKLHFDFILSDPKTKGITWAHSQSFYFNTIPCSSQLMLSEHISLDLPETLRELLKFDLKLLNIVDYYMEDKKIENEIKNSQNDQSLLEKCNVNDTCRKCSKDDISESKNNQETQTLPVSCTNNSNYFHNNTMIFSLGVFVLFVFTLRYLNLVDLLSDNLTVTKAAKKNKNYISFKKTENDFMKYRRKKIITKDGEED</sequence>
<dbReference type="KEGG" id="vnx:VNE69_05260"/>
<accession>A0AAX4JCE4</accession>
<keyword evidence="2" id="KW-1185">Reference proteome</keyword>